<dbReference type="EMBL" id="AP028654">
    <property type="protein sequence ID" value="BEP28313.1"/>
    <property type="molecule type" value="Genomic_DNA"/>
</dbReference>
<accession>A0AAU9E1X3</accession>
<keyword evidence="5 6" id="KW-0472">Membrane</keyword>
<feature type="transmembrane region" description="Helical" evidence="6">
    <location>
        <begin position="12"/>
        <end position="29"/>
    </location>
</feature>
<keyword evidence="4 6" id="KW-1133">Transmembrane helix</keyword>
<reference evidence="7 8" key="1">
    <citation type="submission" date="2023-08" db="EMBL/GenBank/DDBJ databases">
        <title>Helicovermis profunda gen. nov., sp. nov., a novel mesophilic, fermentative bacterium within the Bacillota from a deep-sea hydrothermal vent chimney.</title>
        <authorList>
            <person name="Miyazaki U."/>
            <person name="Mizutani D."/>
            <person name="Hashimoto Y."/>
            <person name="Tame A."/>
            <person name="Sawayama S."/>
            <person name="Miyazaki J."/>
            <person name="Takai K."/>
            <person name="Nakagawa S."/>
        </authorList>
    </citation>
    <scope>NUCLEOTIDE SEQUENCE [LARGE SCALE GENOMIC DNA]</scope>
    <source>
        <strain evidence="7 8">S502</strain>
    </source>
</reference>
<evidence type="ECO:0000256" key="4">
    <source>
        <dbReference type="ARBA" id="ARBA00022989"/>
    </source>
</evidence>
<keyword evidence="8" id="KW-1185">Reference proteome</keyword>
<comment type="similarity">
    <text evidence="2">Belongs to the oxidase-dependent Fe transporter (OFeT) (TC 9.A.10.1) family.</text>
</comment>
<feature type="transmembrane region" description="Helical" evidence="6">
    <location>
        <begin position="108"/>
        <end position="128"/>
    </location>
</feature>
<feature type="transmembrane region" description="Helical" evidence="6">
    <location>
        <begin position="41"/>
        <end position="63"/>
    </location>
</feature>
<evidence type="ECO:0000256" key="1">
    <source>
        <dbReference type="ARBA" id="ARBA00004141"/>
    </source>
</evidence>
<organism evidence="7 8">
    <name type="scientific">Helicovermis profundi</name>
    <dbReference type="NCBI Taxonomy" id="3065157"/>
    <lineage>
        <taxon>Bacteria</taxon>
        <taxon>Bacillati</taxon>
        <taxon>Bacillota</taxon>
        <taxon>Clostridia</taxon>
        <taxon>Helicovermis</taxon>
    </lineage>
</organism>
<sequence length="280" mass="31381">MNIFLPGLIMGFREGLEAFLVVAVILQLLGKIEKKELKINAIYGAIIGIIGSIVFGGTLYFVTNSIDKTSEFSKLWESLSSFIALGFIVVFIYWMIKNGSQFAKHAENKILSNLSSFGVFAVVFMMVMREGLEISLFTFAGKYDLFSIILGVSISLIFTVLIFYSLIKINIKTLFSITLLYLILQAGFLLGYSVHEGLSALKSFGLLNNDNILFTKLFNLSNTALNHKTGIIGLPLYVLFGWYSKPEVIQFILQYSFTAYMLSLWKKTNSQNKVLLKKAS</sequence>
<evidence type="ECO:0000256" key="2">
    <source>
        <dbReference type="ARBA" id="ARBA00008333"/>
    </source>
</evidence>
<feature type="transmembrane region" description="Helical" evidence="6">
    <location>
        <begin position="174"/>
        <end position="194"/>
    </location>
</feature>
<name>A0AAU9E1X3_9FIRM</name>
<dbReference type="PANTHER" id="PTHR31632:SF2">
    <property type="entry name" value="PLASMA MEMBRANE IRON PERMEASE"/>
    <property type="match status" value="1"/>
</dbReference>
<comment type="subcellular location">
    <subcellularLocation>
        <location evidence="1">Membrane</location>
        <topology evidence="1">Multi-pass membrane protein</topology>
    </subcellularLocation>
</comment>
<proteinExistence type="inferred from homology"/>
<gene>
    <name evidence="7" type="ORF">HLPR_06440</name>
</gene>
<feature type="transmembrane region" description="Helical" evidence="6">
    <location>
        <begin position="75"/>
        <end position="96"/>
    </location>
</feature>
<dbReference type="Proteomes" id="UP001321786">
    <property type="component" value="Chromosome"/>
</dbReference>
<evidence type="ECO:0000313" key="8">
    <source>
        <dbReference type="Proteomes" id="UP001321786"/>
    </source>
</evidence>
<dbReference type="Pfam" id="PF03239">
    <property type="entry name" value="FTR1"/>
    <property type="match status" value="1"/>
</dbReference>
<dbReference type="RefSeq" id="WP_338536639.1">
    <property type="nucleotide sequence ID" value="NZ_AP028654.1"/>
</dbReference>
<dbReference type="InterPro" id="IPR004923">
    <property type="entry name" value="FTR1/Fip1/EfeU"/>
</dbReference>
<evidence type="ECO:0000256" key="3">
    <source>
        <dbReference type="ARBA" id="ARBA00022692"/>
    </source>
</evidence>
<keyword evidence="3 6" id="KW-0812">Transmembrane</keyword>
<dbReference type="KEGG" id="hprf:HLPR_06440"/>
<dbReference type="AlphaFoldDB" id="A0AAU9E1X3"/>
<evidence type="ECO:0000256" key="6">
    <source>
        <dbReference type="SAM" id="Phobius"/>
    </source>
</evidence>
<dbReference type="GO" id="GO:0033573">
    <property type="term" value="C:high-affinity iron permease complex"/>
    <property type="evidence" value="ECO:0007669"/>
    <property type="project" value="InterPro"/>
</dbReference>
<evidence type="ECO:0000313" key="7">
    <source>
        <dbReference type="EMBL" id="BEP28313.1"/>
    </source>
</evidence>
<dbReference type="PANTHER" id="PTHR31632">
    <property type="entry name" value="IRON TRANSPORTER FTH1"/>
    <property type="match status" value="1"/>
</dbReference>
<feature type="transmembrane region" description="Helical" evidence="6">
    <location>
        <begin position="248"/>
        <end position="265"/>
    </location>
</feature>
<dbReference type="GO" id="GO:0015093">
    <property type="term" value="F:ferrous iron transmembrane transporter activity"/>
    <property type="evidence" value="ECO:0007669"/>
    <property type="project" value="TreeGrafter"/>
</dbReference>
<feature type="transmembrane region" description="Helical" evidence="6">
    <location>
        <begin position="148"/>
        <end position="167"/>
    </location>
</feature>
<evidence type="ECO:0000256" key="5">
    <source>
        <dbReference type="ARBA" id="ARBA00023136"/>
    </source>
</evidence>
<protein>
    <submittedName>
        <fullName evidence="7">FTR1 family protein</fullName>
    </submittedName>
</protein>